<keyword evidence="2" id="KW-0812">Transmembrane</keyword>
<reference evidence="4 5" key="1">
    <citation type="submission" date="2021-10" db="EMBL/GenBank/DDBJ databases">
        <title>Anaerobic single-cell dispensing facilitates the cultivation of human gut bacteria.</title>
        <authorList>
            <person name="Afrizal A."/>
        </authorList>
    </citation>
    <scope>NUCLEOTIDE SEQUENCE [LARGE SCALE GENOMIC DNA]</scope>
    <source>
        <strain evidence="4 5">CLA-AA-H232</strain>
    </source>
</reference>
<keyword evidence="2" id="KW-0472">Membrane</keyword>
<dbReference type="InterPro" id="IPR027954">
    <property type="entry name" value="Transcobalamin-like_C"/>
</dbReference>
<name>A0AAE3E0N9_9FIRM</name>
<dbReference type="AlphaFoldDB" id="A0AAE3E0N9"/>
<feature type="region of interest" description="Disordered" evidence="1">
    <location>
        <begin position="52"/>
        <end position="90"/>
    </location>
</feature>
<feature type="compositionally biased region" description="Polar residues" evidence="1">
    <location>
        <begin position="57"/>
        <end position="75"/>
    </location>
</feature>
<evidence type="ECO:0000313" key="4">
    <source>
        <dbReference type="EMBL" id="MCC2211444.1"/>
    </source>
</evidence>
<comment type="caution">
    <text evidence="4">The sequence shown here is derived from an EMBL/GenBank/DDBJ whole genome shotgun (WGS) entry which is preliminary data.</text>
</comment>
<dbReference type="Proteomes" id="UP001198242">
    <property type="component" value="Unassembled WGS sequence"/>
</dbReference>
<dbReference type="Gene3D" id="2.170.130.30">
    <property type="match status" value="1"/>
</dbReference>
<protein>
    <submittedName>
        <fullName evidence="4">DUF4430 domain-containing protein</fullName>
    </submittedName>
</protein>
<proteinExistence type="predicted"/>
<keyword evidence="5" id="KW-1185">Reference proteome</keyword>
<dbReference type="RefSeq" id="WP_308456975.1">
    <property type="nucleotide sequence ID" value="NZ_JAJEQM010000017.1"/>
</dbReference>
<keyword evidence="2" id="KW-1133">Transmembrane helix</keyword>
<evidence type="ECO:0000256" key="2">
    <source>
        <dbReference type="SAM" id="Phobius"/>
    </source>
</evidence>
<accession>A0AAE3E0N9</accession>
<feature type="domain" description="Transcobalamin-like C-terminal" evidence="3">
    <location>
        <begin position="202"/>
        <end position="279"/>
    </location>
</feature>
<gene>
    <name evidence="4" type="ORF">LKE05_11670</name>
</gene>
<dbReference type="Pfam" id="PF14478">
    <property type="entry name" value="DUF4430"/>
    <property type="match status" value="1"/>
</dbReference>
<sequence length="295" mass="33439">MKKYKKHIIIGSIIIAVLVFAFWWGGDAPSLHGWNVEPTPKVTERVIIDEVYDNDESPTPTVEPTISLTSSPTAENSEKIQNKPTADKPMTAEEKIELAEEIAGEPYEEIYTPDLEYSENNGMNIDETTGTDEYKTEPVPEGKPVPVEPQDAVIESRELTCTLAVRCDTILDNMSWLDKEKWELVPSDGVIFKEQTVEFYDGESVFDLLQREMKNSKIHMEFENTPMYNSAYIEGIGNLYEFDCGELSGWMYKVNDWFPNYGCSRYQLKQGDKVEWVYTCNLGIDVGGYSATGGE</sequence>
<dbReference type="EMBL" id="JAJEQM010000017">
    <property type="protein sequence ID" value="MCC2211444.1"/>
    <property type="molecule type" value="Genomic_DNA"/>
</dbReference>
<evidence type="ECO:0000259" key="3">
    <source>
        <dbReference type="Pfam" id="PF14478"/>
    </source>
</evidence>
<organism evidence="4 5">
    <name type="scientific">Hominilimicola fabiformis</name>
    <dbReference type="NCBI Taxonomy" id="2885356"/>
    <lineage>
        <taxon>Bacteria</taxon>
        <taxon>Bacillati</taxon>
        <taxon>Bacillota</taxon>
        <taxon>Clostridia</taxon>
        <taxon>Eubacteriales</taxon>
        <taxon>Oscillospiraceae</taxon>
        <taxon>Hominilimicola</taxon>
    </lineage>
</organism>
<evidence type="ECO:0000256" key="1">
    <source>
        <dbReference type="SAM" id="MobiDB-lite"/>
    </source>
</evidence>
<feature type="transmembrane region" description="Helical" evidence="2">
    <location>
        <begin position="7"/>
        <end position="25"/>
    </location>
</feature>
<evidence type="ECO:0000313" key="5">
    <source>
        <dbReference type="Proteomes" id="UP001198242"/>
    </source>
</evidence>